<organism evidence="2 3">
    <name type="scientific">Colletotrichum zoysiae</name>
    <dbReference type="NCBI Taxonomy" id="1216348"/>
    <lineage>
        <taxon>Eukaryota</taxon>
        <taxon>Fungi</taxon>
        <taxon>Dikarya</taxon>
        <taxon>Ascomycota</taxon>
        <taxon>Pezizomycotina</taxon>
        <taxon>Sordariomycetes</taxon>
        <taxon>Hypocreomycetidae</taxon>
        <taxon>Glomerellales</taxon>
        <taxon>Glomerellaceae</taxon>
        <taxon>Colletotrichum</taxon>
        <taxon>Colletotrichum graminicola species complex</taxon>
    </lineage>
</organism>
<dbReference type="Proteomes" id="UP001232148">
    <property type="component" value="Unassembled WGS sequence"/>
</dbReference>
<protein>
    <submittedName>
        <fullName evidence="2">Uncharacterized protein</fullName>
    </submittedName>
</protein>
<feature type="compositionally biased region" description="Polar residues" evidence="1">
    <location>
        <begin position="33"/>
        <end position="43"/>
    </location>
</feature>
<sequence length="190" mass="21193">MQDGEPLLGTGRRKRHNTTPTGMRLGFLDAKESPTSQHSPTLSRDTMLGHAEMLGIGTLWCMISQDSLDSQFALQSPRCNWEPGSHYLLQPPLTIVQLCRDSGAISRANSPPRLQLPRHTRFPHEDETCDILVQFGSIDECHETTPCGCMQVFRGNLWTTTGCKSQACLWRSTTFGENLRGTLFNSTDGR</sequence>
<proteinExistence type="predicted"/>
<dbReference type="EMBL" id="MU843003">
    <property type="protein sequence ID" value="KAK2023357.1"/>
    <property type="molecule type" value="Genomic_DNA"/>
</dbReference>
<gene>
    <name evidence="2" type="ORF">LX32DRAFT_147466</name>
</gene>
<evidence type="ECO:0000313" key="3">
    <source>
        <dbReference type="Proteomes" id="UP001232148"/>
    </source>
</evidence>
<reference evidence="2" key="1">
    <citation type="submission" date="2021-06" db="EMBL/GenBank/DDBJ databases">
        <title>Comparative genomics, transcriptomics and evolutionary studies reveal genomic signatures of adaptation to plant cell wall in hemibiotrophic fungi.</title>
        <authorList>
            <consortium name="DOE Joint Genome Institute"/>
            <person name="Baroncelli R."/>
            <person name="Diaz J.F."/>
            <person name="Benocci T."/>
            <person name="Peng M."/>
            <person name="Battaglia E."/>
            <person name="Haridas S."/>
            <person name="Andreopoulos W."/>
            <person name="Labutti K."/>
            <person name="Pangilinan J."/>
            <person name="Floch G.L."/>
            <person name="Makela M.R."/>
            <person name="Henrissat B."/>
            <person name="Grigoriev I.V."/>
            <person name="Crouch J.A."/>
            <person name="De Vries R.P."/>
            <person name="Sukno S.A."/>
            <person name="Thon M.R."/>
        </authorList>
    </citation>
    <scope>NUCLEOTIDE SEQUENCE</scope>
    <source>
        <strain evidence="2">MAFF235873</strain>
    </source>
</reference>
<evidence type="ECO:0000313" key="2">
    <source>
        <dbReference type="EMBL" id="KAK2023357.1"/>
    </source>
</evidence>
<accession>A0AAD9H7V4</accession>
<feature type="region of interest" description="Disordered" evidence="1">
    <location>
        <begin position="1"/>
        <end position="43"/>
    </location>
</feature>
<dbReference type="AlphaFoldDB" id="A0AAD9H7V4"/>
<evidence type="ECO:0000256" key="1">
    <source>
        <dbReference type="SAM" id="MobiDB-lite"/>
    </source>
</evidence>
<name>A0AAD9H7V4_9PEZI</name>
<comment type="caution">
    <text evidence="2">The sequence shown here is derived from an EMBL/GenBank/DDBJ whole genome shotgun (WGS) entry which is preliminary data.</text>
</comment>
<keyword evidence="3" id="KW-1185">Reference proteome</keyword>